<keyword evidence="4" id="KW-1185">Reference proteome</keyword>
<dbReference type="EMBL" id="JACIVE010000053">
    <property type="protein sequence ID" value="MBB1095473.1"/>
    <property type="molecule type" value="Genomic_DNA"/>
</dbReference>
<reference evidence="1 3" key="1">
    <citation type="submission" date="2020-07" db="EMBL/GenBank/DDBJ databases">
        <title>Description of Limosilactobacillus balticus sp. nov., Limosilactobacillus agrestis sp. nov., Limosilactobacillus albertensis sp. nov., Limosilactobacillus rudii sp. nov., Limosilactobacillus fastidiosus sp. nov., five novel Limosilactobacillus species isolated from the vertebrate gastrointestinal tract, and proposal of 6 subspecies of Limosilactobacillus reuteri adapted to the gastrointestinal tract of specific vertebrate hosts.</title>
        <authorList>
            <person name="Li F."/>
            <person name="Cheng C."/>
            <person name="Zheng J."/>
            <person name="Quevedo R.M."/>
            <person name="Li J."/>
            <person name="Roos S."/>
            <person name="Gaenzle M.G."/>
            <person name="Walter J."/>
        </authorList>
    </citation>
    <scope>NUCLEOTIDE SEQUENCE [LARGE SCALE GENOMIC DNA]</scope>
    <source>
        <strain evidence="1 3">BG-MG3-A</strain>
    </source>
</reference>
<evidence type="ECO:0000313" key="2">
    <source>
        <dbReference type="EMBL" id="MCD7131113.1"/>
    </source>
</evidence>
<evidence type="ECO:0000313" key="1">
    <source>
        <dbReference type="EMBL" id="MBB1095473.1"/>
    </source>
</evidence>
<dbReference type="EMBL" id="JAJPDE010000069">
    <property type="protein sequence ID" value="MCD7131113.1"/>
    <property type="molecule type" value="Genomic_DNA"/>
</dbReference>
<comment type="caution">
    <text evidence="1">The sequence shown here is derived from an EMBL/GenBank/DDBJ whole genome shotgun (WGS) entry which is preliminary data.</text>
</comment>
<name>A0A7W3UH00_9LACO</name>
<dbReference type="RefSeq" id="WP_182578388.1">
    <property type="nucleotide sequence ID" value="NZ_JACIVE010000053.1"/>
</dbReference>
<organism evidence="1 3">
    <name type="scientific">Limosilactobacillus agrestis</name>
    <dbReference type="NCBI Taxonomy" id="2759748"/>
    <lineage>
        <taxon>Bacteria</taxon>
        <taxon>Bacillati</taxon>
        <taxon>Bacillota</taxon>
        <taxon>Bacilli</taxon>
        <taxon>Lactobacillales</taxon>
        <taxon>Lactobacillaceae</taxon>
        <taxon>Limosilactobacillus</taxon>
    </lineage>
</organism>
<sequence length="51" mass="6232">MNLNSDSIKLIKNWLLQVPLDELRKKINECESQSDKEWWEQIYKLAVQERK</sequence>
<accession>A0A7W3UH00</accession>
<evidence type="ECO:0000313" key="3">
    <source>
        <dbReference type="Proteomes" id="UP000534578"/>
    </source>
</evidence>
<gene>
    <name evidence="1" type="ORF">H5R92_04650</name>
    <name evidence="2" type="ORF">LTY36_07920</name>
</gene>
<evidence type="ECO:0000313" key="4">
    <source>
        <dbReference type="Proteomes" id="UP001199710"/>
    </source>
</evidence>
<dbReference type="Proteomes" id="UP000534578">
    <property type="component" value="Unassembled WGS sequence"/>
</dbReference>
<reference evidence="2 4" key="2">
    <citation type="submission" date="2021-12" db="EMBL/GenBank/DDBJ databases">
        <title>A phylogenomic analysis of Limosilactobacillus reuteri reveals ancient and stable evolutionary relationships with rodents and birds and zoonotic transmission to humans.</title>
        <authorList>
            <person name="Li F."/>
            <person name="Li X."/>
            <person name="Cheng C."/>
            <person name="Tollenaar S."/>
            <person name="Zhang J.S."/>
            <person name="Simpson D."/>
            <person name="Tasseva G."/>
            <person name="Perez-Munoz M.E."/>
            <person name="Frese S."/>
            <person name="Gaenzle M.G."/>
            <person name="Walter J."/>
            <person name="Zheng J."/>
        </authorList>
    </citation>
    <scope>NUCLEOTIDE SEQUENCE [LARGE SCALE GENOMIC DNA]</scope>
    <source>
        <strain evidence="2 4">BG-MG3-B</strain>
    </source>
</reference>
<dbReference type="Proteomes" id="UP001199710">
    <property type="component" value="Unassembled WGS sequence"/>
</dbReference>
<protein>
    <submittedName>
        <fullName evidence="1">Uncharacterized protein</fullName>
    </submittedName>
</protein>
<dbReference type="AlphaFoldDB" id="A0A7W3UH00"/>
<proteinExistence type="predicted"/>